<sequence length="442" mass="45455">MPPLRPRLAVIAAGVLLVSGCAGLGTDPSGDASPARSSASPSESPESSAPAESPTATETPEDPDTPTSWGPTVGELEQAQEIVSGWTPEQLAGGVIVGRFHGYDPAEPAAMVRDLHLAGVSVTSDNVTDRDQVLAMTSALADAGAADGRDYPPVIGVDQEGGYVSHLRGIATDFPHFQSAGLAIQADPRLGRRVTREAALTTGLELRSLGFTWVFAPVADVTIGLADPTIGARSPSEDPEVAAQAIGAAIKGYDDAGIVSTVKHFPGHGTATSDSHDTLPVVDSTLAEIEAHDLPPFESAIAHAAPAVMLSHLDLTSIAPGVPASMAPEVYDLLRDDLGFDGVTITDSLGMGAVGGRPTPALQALEAGADLLLMPVDTAVTHQIVVDAINSGEVSRERVEEAAARVVAVQMWQARLAAQRPVPPDVVEKARAASADLESAAY</sequence>
<evidence type="ECO:0000256" key="5">
    <source>
        <dbReference type="ARBA" id="ARBA00023295"/>
    </source>
</evidence>
<dbReference type="InterPro" id="IPR019800">
    <property type="entry name" value="Glyco_hydro_3_AS"/>
</dbReference>
<evidence type="ECO:0000259" key="8">
    <source>
        <dbReference type="Pfam" id="PF00933"/>
    </source>
</evidence>
<evidence type="ECO:0000256" key="1">
    <source>
        <dbReference type="ARBA" id="ARBA00001231"/>
    </source>
</evidence>
<evidence type="ECO:0000256" key="7">
    <source>
        <dbReference type="SAM" id="SignalP"/>
    </source>
</evidence>
<dbReference type="InterPro" id="IPR036962">
    <property type="entry name" value="Glyco_hydro_3_N_sf"/>
</dbReference>
<keyword evidence="5" id="KW-0326">Glycosidase</keyword>
<keyword evidence="10" id="KW-1185">Reference proteome</keyword>
<dbReference type="PROSITE" id="PS51257">
    <property type="entry name" value="PROKAR_LIPOPROTEIN"/>
    <property type="match status" value="1"/>
</dbReference>
<dbReference type="PROSITE" id="PS00775">
    <property type="entry name" value="GLYCOSYL_HYDROL_F3"/>
    <property type="match status" value="1"/>
</dbReference>
<dbReference type="InterPro" id="IPR050226">
    <property type="entry name" value="NagZ_Beta-hexosaminidase"/>
</dbReference>
<dbReference type="EC" id="3.2.1.52" evidence="3"/>
<accession>A0ABS1L9G0</accession>
<dbReference type="Proteomes" id="UP000636918">
    <property type="component" value="Unassembled WGS sequence"/>
</dbReference>
<evidence type="ECO:0000313" key="10">
    <source>
        <dbReference type="Proteomes" id="UP000636918"/>
    </source>
</evidence>
<feature type="region of interest" description="Disordered" evidence="6">
    <location>
        <begin position="22"/>
        <end position="72"/>
    </location>
</feature>
<comment type="catalytic activity">
    <reaction evidence="1">
        <text>Hydrolysis of terminal non-reducing N-acetyl-D-hexosamine residues in N-acetyl-beta-D-hexosaminides.</text>
        <dbReference type="EC" id="3.2.1.52"/>
    </reaction>
</comment>
<reference evidence="9 10" key="1">
    <citation type="submission" date="2021-01" db="EMBL/GenBank/DDBJ databases">
        <title>Genome seq and assembly of Nocardiodes sp. G10.</title>
        <authorList>
            <person name="Chhetri G."/>
        </authorList>
    </citation>
    <scope>NUCLEOTIDE SEQUENCE [LARGE SCALE GENOMIC DNA]</scope>
    <source>
        <strain evidence="9 10">G10</strain>
    </source>
</reference>
<evidence type="ECO:0000256" key="4">
    <source>
        <dbReference type="ARBA" id="ARBA00022801"/>
    </source>
</evidence>
<evidence type="ECO:0000313" key="9">
    <source>
        <dbReference type="EMBL" id="MBL0748172.1"/>
    </source>
</evidence>
<dbReference type="SUPFAM" id="SSF51445">
    <property type="entry name" value="(Trans)glycosidases"/>
    <property type="match status" value="1"/>
</dbReference>
<feature type="signal peptide" evidence="7">
    <location>
        <begin position="1"/>
        <end position="24"/>
    </location>
</feature>
<evidence type="ECO:0000256" key="3">
    <source>
        <dbReference type="ARBA" id="ARBA00012663"/>
    </source>
</evidence>
<evidence type="ECO:0000256" key="2">
    <source>
        <dbReference type="ARBA" id="ARBA00005336"/>
    </source>
</evidence>
<keyword evidence="4" id="KW-0378">Hydrolase</keyword>
<comment type="similarity">
    <text evidence="2">Belongs to the glycosyl hydrolase 3 family.</text>
</comment>
<dbReference type="EMBL" id="JAERSG010000003">
    <property type="protein sequence ID" value="MBL0748172.1"/>
    <property type="molecule type" value="Genomic_DNA"/>
</dbReference>
<gene>
    <name evidence="9" type="ORF">JI751_11165</name>
</gene>
<dbReference type="PANTHER" id="PTHR30480:SF13">
    <property type="entry name" value="BETA-HEXOSAMINIDASE"/>
    <property type="match status" value="1"/>
</dbReference>
<feature type="chain" id="PRO_5047171810" description="beta-N-acetylhexosaminidase" evidence="7">
    <location>
        <begin position="25"/>
        <end position="442"/>
    </location>
</feature>
<feature type="domain" description="Glycoside hydrolase family 3 N-terminal" evidence="8">
    <location>
        <begin position="106"/>
        <end position="408"/>
    </location>
</feature>
<keyword evidence="7" id="KW-0732">Signal</keyword>
<comment type="caution">
    <text evidence="9">The sequence shown here is derived from an EMBL/GenBank/DDBJ whole genome shotgun (WGS) entry which is preliminary data.</text>
</comment>
<evidence type="ECO:0000256" key="6">
    <source>
        <dbReference type="SAM" id="MobiDB-lite"/>
    </source>
</evidence>
<feature type="compositionally biased region" description="Low complexity" evidence="6">
    <location>
        <begin position="27"/>
        <end position="58"/>
    </location>
</feature>
<name>A0ABS1L9G0_9ACTN</name>
<dbReference type="InterPro" id="IPR001764">
    <property type="entry name" value="Glyco_hydro_3_N"/>
</dbReference>
<organism evidence="9 10">
    <name type="scientific">Nocardioides baculatus</name>
    <dbReference type="NCBI Taxonomy" id="2801337"/>
    <lineage>
        <taxon>Bacteria</taxon>
        <taxon>Bacillati</taxon>
        <taxon>Actinomycetota</taxon>
        <taxon>Actinomycetes</taxon>
        <taxon>Propionibacteriales</taxon>
        <taxon>Nocardioidaceae</taxon>
        <taxon>Nocardioides</taxon>
    </lineage>
</organism>
<dbReference type="Gene3D" id="3.20.20.300">
    <property type="entry name" value="Glycoside hydrolase, family 3, N-terminal domain"/>
    <property type="match status" value="1"/>
</dbReference>
<protein>
    <recommendedName>
        <fullName evidence="3">beta-N-acetylhexosaminidase</fullName>
        <ecNumber evidence="3">3.2.1.52</ecNumber>
    </recommendedName>
</protein>
<dbReference type="RefSeq" id="WP_201936256.1">
    <property type="nucleotide sequence ID" value="NZ_JAERSG010000003.1"/>
</dbReference>
<proteinExistence type="inferred from homology"/>
<dbReference type="Pfam" id="PF00933">
    <property type="entry name" value="Glyco_hydro_3"/>
    <property type="match status" value="1"/>
</dbReference>
<dbReference type="PANTHER" id="PTHR30480">
    <property type="entry name" value="BETA-HEXOSAMINIDASE-RELATED"/>
    <property type="match status" value="1"/>
</dbReference>
<dbReference type="InterPro" id="IPR017853">
    <property type="entry name" value="GH"/>
</dbReference>